<feature type="domain" description="2Fe-2S ferredoxin-type" evidence="14">
    <location>
        <begin position="15"/>
        <end position="93"/>
    </location>
</feature>
<dbReference type="GO" id="GO:0048038">
    <property type="term" value="F:quinone binding"/>
    <property type="evidence" value="ECO:0007669"/>
    <property type="project" value="UniProtKB-UniRule"/>
</dbReference>
<evidence type="ECO:0000256" key="11">
    <source>
        <dbReference type="ARBA" id="ARBA00026021"/>
    </source>
</evidence>
<dbReference type="InterPro" id="IPR000283">
    <property type="entry name" value="NADH_UbQ_OxRdtase_75kDa_su_CS"/>
</dbReference>
<keyword evidence="7 13" id="KW-1278">Translocase</keyword>
<comment type="function">
    <text evidence="13">NDH-1 shuttles electrons from NADH, via FMN and iron-sulfur (Fe-S) centers, to quinones in the respiratory chain. Couples the redox reaction to proton translocation (for every two electrons transferred, four hydrogen ions are translocated across the cytoplasmic membrane), and thus conserves the redox energy in a proton gradient.</text>
</comment>
<dbReference type="PANTHER" id="PTHR43105:SF13">
    <property type="entry name" value="NADH-UBIQUINONE OXIDOREDUCTASE 75 KDA SUBUNIT, MITOCHONDRIAL"/>
    <property type="match status" value="1"/>
</dbReference>
<dbReference type="FunFam" id="3.30.70.20:FF:000002">
    <property type="entry name" value="NADH-ubiquinone oxidoreductase 75 kDa subunit"/>
    <property type="match status" value="1"/>
</dbReference>
<keyword evidence="4 13" id="KW-0001">2Fe-2S</keyword>
<dbReference type="PROSITE" id="PS51839">
    <property type="entry name" value="4FE4S_HC3"/>
    <property type="match status" value="1"/>
</dbReference>
<dbReference type="Pfam" id="PF22117">
    <property type="entry name" value="Fer4_Nqo3"/>
    <property type="match status" value="1"/>
</dbReference>
<evidence type="ECO:0000313" key="18">
    <source>
        <dbReference type="Proteomes" id="UP000243180"/>
    </source>
</evidence>
<dbReference type="Gene3D" id="3.40.50.740">
    <property type="match status" value="2"/>
</dbReference>
<dbReference type="InterPro" id="IPR019574">
    <property type="entry name" value="NADH_UbQ_OxRdtase_Gsu_4Fe4S-bd"/>
</dbReference>
<feature type="domain" description="4Fe-4S Mo/W bis-MGD-type" evidence="15">
    <location>
        <begin position="230"/>
        <end position="286"/>
    </location>
</feature>
<dbReference type="AlphaFoldDB" id="A0A1B4XHR0"/>
<dbReference type="Gene3D" id="3.30.70.20">
    <property type="match status" value="1"/>
</dbReference>
<dbReference type="GO" id="GO:0016020">
    <property type="term" value="C:membrane"/>
    <property type="evidence" value="ECO:0007669"/>
    <property type="project" value="InterPro"/>
</dbReference>
<dbReference type="FunCoup" id="A0A1B4XHR0">
    <property type="interactions" value="382"/>
</dbReference>
<dbReference type="FunFam" id="3.10.20.740:FF:000001">
    <property type="entry name" value="NADH-quinone oxidoreductase subunit G"/>
    <property type="match status" value="1"/>
</dbReference>
<dbReference type="InterPro" id="IPR009010">
    <property type="entry name" value="Asp_de-COase-like_dom_sf"/>
</dbReference>
<evidence type="ECO:0000256" key="4">
    <source>
        <dbReference type="ARBA" id="ARBA00022714"/>
    </source>
</evidence>
<organism evidence="17 18">
    <name type="scientific">Sulfuricaulis limicola</name>
    <dbReference type="NCBI Taxonomy" id="1620215"/>
    <lineage>
        <taxon>Bacteria</taxon>
        <taxon>Pseudomonadati</taxon>
        <taxon>Pseudomonadota</taxon>
        <taxon>Gammaproteobacteria</taxon>
        <taxon>Acidiferrobacterales</taxon>
        <taxon>Acidiferrobacteraceae</taxon>
        <taxon>Sulfuricaulis</taxon>
    </lineage>
</organism>
<dbReference type="PROSITE" id="PS51085">
    <property type="entry name" value="2FE2S_FER_2"/>
    <property type="match status" value="1"/>
</dbReference>
<evidence type="ECO:0000259" key="14">
    <source>
        <dbReference type="PROSITE" id="PS51085"/>
    </source>
</evidence>
<evidence type="ECO:0000256" key="2">
    <source>
        <dbReference type="ARBA" id="ARBA00005404"/>
    </source>
</evidence>
<dbReference type="SUPFAM" id="SSF50692">
    <property type="entry name" value="ADC-like"/>
    <property type="match status" value="1"/>
</dbReference>
<keyword evidence="18" id="KW-1185">Reference proteome</keyword>
<dbReference type="Gene3D" id="3.10.20.740">
    <property type="match status" value="1"/>
</dbReference>
<accession>A0A1B4XHR0</accession>
<gene>
    <name evidence="17" type="ORF">SCL_2061</name>
</gene>
<keyword evidence="9 13" id="KW-0411">Iron-sulfur</keyword>
<dbReference type="InterPro" id="IPR006963">
    <property type="entry name" value="Mopterin_OxRdtase_4Fe-4S_dom"/>
</dbReference>
<keyword evidence="10 13" id="KW-0520">NAD</keyword>
<dbReference type="PANTHER" id="PTHR43105">
    <property type="entry name" value="RESPIRATORY NITRATE REDUCTASE"/>
    <property type="match status" value="1"/>
</dbReference>
<evidence type="ECO:0000256" key="1">
    <source>
        <dbReference type="ARBA" id="ARBA00001966"/>
    </source>
</evidence>
<dbReference type="PROSITE" id="PS00642">
    <property type="entry name" value="COMPLEX1_75K_2"/>
    <property type="match status" value="1"/>
</dbReference>
<feature type="domain" description="4Fe-4S His(Cys)3-ligated-type" evidence="16">
    <location>
        <begin position="93"/>
        <end position="132"/>
    </location>
</feature>
<protein>
    <recommendedName>
        <fullName evidence="13">NADH-quinone oxidoreductase</fullName>
        <ecNumber evidence="13">7.1.1.-</ecNumber>
    </recommendedName>
</protein>
<dbReference type="InterPro" id="IPR010228">
    <property type="entry name" value="NADH_UbQ_OxRdtase_Gsu"/>
</dbReference>
<sequence>MSANPKDIKTPPASDTVTIEVDGRKLQARKGQMLIEVTDASGVYIPRFCYHNKLSVAANCRMCLVDVEKAPKPMPACATPVMDGMVVHTRSEKARAAQKGTMEFLLINHPLDCPICDQGGECELQDLAVGYGKDASRYAEMKRIVKDKDIGPLIATEMTRCIHCTRCVRFGEEIAGVMEFGGLGRGEHTEIRTFLDRSVDSELSGNVIDLCPVGALTSKPFRFSARTWELQDHASVSPHDCVGANIIVQTRRGNVMRVLPRVNEAINECWLADRDRFSYEALNGEDRLRVPMIRRGTEWEETDWTTALEFTAAGLRKALEAHGPDGLGALASPISTSEEFYLLQKLVRALGSGSVDHRLRQMDFSDDAAAPVAPALGRPIAELEGLDAALLVGANPRKDQPLLNLRLRKAALKGAKIFAINPLDYDFNYKLAGRVVGAPSEMLRALAGVANAMAALKNSSLPASLKPRFGDIKPGAAEQAMAQALHQGKNASILLGSFALGHPQAATLRALAQFIAESSGAKFGQLPEANAVGAWLAGCVPHRSVAGNSATRGRHALDMLRQPRKAYLLFGVEPEFDCLDGAAAAAAMQAADFVVMLTSFKPSPYRTRAVEYASVWLPLAPFTETDGSFVNIEGRSQPFAAAAAPLGESRPGWKILRMLGNLMGLPGFEHSDIGEVRQELHQPVAATAAPAFVPPPEDLAMTPASGQLMRLAEVPIYTVDPIARRAPALQKTADNPKPSARLNAAQAGKLGFHGGESVQVVMVQGVARLDLVLDERVPDGCVLVPAGYPETAMLGAHGPATLKVAS</sequence>
<dbReference type="InterPro" id="IPR054351">
    <property type="entry name" value="NADH_UbQ_OxRdtase_ferredoxin"/>
</dbReference>
<dbReference type="Pfam" id="PF13510">
    <property type="entry name" value="Fer2_4"/>
    <property type="match status" value="1"/>
</dbReference>
<dbReference type="NCBIfam" id="TIGR01973">
    <property type="entry name" value="NuoG"/>
    <property type="match status" value="1"/>
</dbReference>
<dbReference type="GO" id="GO:0008137">
    <property type="term" value="F:NADH dehydrogenase (ubiquinone) activity"/>
    <property type="evidence" value="ECO:0007669"/>
    <property type="project" value="UniProtKB-UniRule"/>
</dbReference>
<evidence type="ECO:0000256" key="6">
    <source>
        <dbReference type="ARBA" id="ARBA00022723"/>
    </source>
</evidence>
<dbReference type="Proteomes" id="UP000243180">
    <property type="component" value="Chromosome"/>
</dbReference>
<evidence type="ECO:0000256" key="12">
    <source>
        <dbReference type="ARBA" id="ARBA00047712"/>
    </source>
</evidence>
<dbReference type="SMART" id="SM00929">
    <property type="entry name" value="NADH-G_4Fe-4S_3"/>
    <property type="match status" value="1"/>
</dbReference>
<dbReference type="SUPFAM" id="SSF53706">
    <property type="entry name" value="Formate dehydrogenase/DMSO reductase, domains 1-3"/>
    <property type="match status" value="1"/>
</dbReference>
<dbReference type="PROSITE" id="PS00643">
    <property type="entry name" value="COMPLEX1_75K_3"/>
    <property type="match status" value="1"/>
</dbReference>
<evidence type="ECO:0000256" key="5">
    <source>
        <dbReference type="ARBA" id="ARBA00022719"/>
    </source>
</evidence>
<dbReference type="EC" id="7.1.1.-" evidence="13"/>
<dbReference type="PROSITE" id="PS51669">
    <property type="entry name" value="4FE4S_MOW_BIS_MGD"/>
    <property type="match status" value="1"/>
</dbReference>
<dbReference type="SUPFAM" id="SSF54292">
    <property type="entry name" value="2Fe-2S ferredoxin-like"/>
    <property type="match status" value="1"/>
</dbReference>
<dbReference type="OrthoDB" id="9810782at2"/>
<dbReference type="RefSeq" id="WP_096361101.1">
    <property type="nucleotide sequence ID" value="NZ_AP014879.1"/>
</dbReference>
<dbReference type="Pfam" id="PF00384">
    <property type="entry name" value="Molybdopterin"/>
    <property type="match status" value="1"/>
</dbReference>
<evidence type="ECO:0000256" key="13">
    <source>
        <dbReference type="RuleBase" id="RU003525"/>
    </source>
</evidence>
<dbReference type="KEGG" id="slim:SCL_2061"/>
<dbReference type="Gene3D" id="3.40.228.10">
    <property type="entry name" value="Dimethylsulfoxide Reductase, domain 2"/>
    <property type="match status" value="1"/>
</dbReference>
<comment type="catalytic activity">
    <reaction evidence="12 13">
        <text>a quinone + NADH + 5 H(+)(in) = a quinol + NAD(+) + 4 H(+)(out)</text>
        <dbReference type="Rhea" id="RHEA:57888"/>
        <dbReference type="ChEBI" id="CHEBI:15378"/>
        <dbReference type="ChEBI" id="CHEBI:24646"/>
        <dbReference type="ChEBI" id="CHEBI:57540"/>
        <dbReference type="ChEBI" id="CHEBI:57945"/>
        <dbReference type="ChEBI" id="CHEBI:132124"/>
    </reaction>
</comment>
<dbReference type="InParanoid" id="A0A1B4XHR0"/>
<dbReference type="Pfam" id="PF22151">
    <property type="entry name" value="Fer4_NDSU1"/>
    <property type="match status" value="1"/>
</dbReference>
<proteinExistence type="inferred from homology"/>
<evidence type="ECO:0000256" key="8">
    <source>
        <dbReference type="ARBA" id="ARBA00023004"/>
    </source>
</evidence>
<dbReference type="InterPro" id="IPR036010">
    <property type="entry name" value="2Fe-2S_ferredoxin-like_sf"/>
</dbReference>
<keyword evidence="3 13" id="KW-0004">4Fe-4S</keyword>
<keyword evidence="6 13" id="KW-0479">Metal-binding</keyword>
<keyword evidence="5 13" id="KW-0874">Quinone</keyword>
<dbReference type="GO" id="GO:0042773">
    <property type="term" value="P:ATP synthesis coupled electron transport"/>
    <property type="evidence" value="ECO:0007669"/>
    <property type="project" value="InterPro"/>
</dbReference>
<dbReference type="GO" id="GO:0046872">
    <property type="term" value="F:metal ion binding"/>
    <property type="evidence" value="ECO:0007669"/>
    <property type="project" value="UniProtKB-UniRule"/>
</dbReference>
<dbReference type="InterPro" id="IPR006656">
    <property type="entry name" value="Mopterin_OxRdtase"/>
</dbReference>
<evidence type="ECO:0000256" key="7">
    <source>
        <dbReference type="ARBA" id="ARBA00022967"/>
    </source>
</evidence>
<dbReference type="GO" id="GO:0051539">
    <property type="term" value="F:4 iron, 4 sulfur cluster binding"/>
    <property type="evidence" value="ECO:0007669"/>
    <property type="project" value="UniProtKB-KW"/>
</dbReference>
<dbReference type="SUPFAM" id="SSF54862">
    <property type="entry name" value="4Fe-4S ferredoxins"/>
    <property type="match status" value="1"/>
</dbReference>
<evidence type="ECO:0000256" key="10">
    <source>
        <dbReference type="ARBA" id="ARBA00023027"/>
    </source>
</evidence>
<comment type="cofactor">
    <cofactor evidence="13">
        <name>[2Fe-2S] cluster</name>
        <dbReference type="ChEBI" id="CHEBI:190135"/>
    </cofactor>
    <text evidence="13">Binds 1 [2Fe-2S] cluster per subunit.</text>
</comment>
<dbReference type="GO" id="GO:0051537">
    <property type="term" value="F:2 iron, 2 sulfur cluster binding"/>
    <property type="evidence" value="ECO:0007669"/>
    <property type="project" value="UniProtKB-UniRule"/>
</dbReference>
<comment type="similarity">
    <text evidence="2 13">Belongs to the complex I 75 kDa subunit family.</text>
</comment>
<evidence type="ECO:0000259" key="16">
    <source>
        <dbReference type="PROSITE" id="PS51839"/>
    </source>
</evidence>
<reference evidence="17 18" key="1">
    <citation type="submission" date="2015-05" db="EMBL/GenBank/DDBJ databases">
        <title>Complete genome sequence of a sulfur-oxidizing gammaproteobacterium strain HA5.</title>
        <authorList>
            <person name="Miura A."/>
            <person name="Kojima H."/>
            <person name="Fukui M."/>
        </authorList>
    </citation>
    <scope>NUCLEOTIDE SEQUENCE [LARGE SCALE GENOMIC DNA]</scope>
    <source>
        <strain evidence="17 18">HA5</strain>
    </source>
</reference>
<evidence type="ECO:0000256" key="9">
    <source>
        <dbReference type="ARBA" id="ARBA00023014"/>
    </source>
</evidence>
<dbReference type="Pfam" id="PF10588">
    <property type="entry name" value="NADH-G_4Fe-4S_3"/>
    <property type="match status" value="1"/>
</dbReference>
<evidence type="ECO:0000259" key="15">
    <source>
        <dbReference type="PROSITE" id="PS51669"/>
    </source>
</evidence>
<keyword evidence="8 13" id="KW-0408">Iron</keyword>
<dbReference type="CDD" id="cd00207">
    <property type="entry name" value="fer2"/>
    <property type="match status" value="1"/>
</dbReference>
<evidence type="ECO:0000256" key="3">
    <source>
        <dbReference type="ARBA" id="ARBA00022485"/>
    </source>
</evidence>
<dbReference type="InterPro" id="IPR001041">
    <property type="entry name" value="2Fe-2S_ferredoxin-type"/>
</dbReference>
<name>A0A1B4XHR0_9GAMM</name>
<comment type="subunit">
    <text evidence="11">Composed of 13 different subunits. Subunits NuoCD, E, F, and G constitute the peripheral sector of the complex.</text>
</comment>
<dbReference type="InterPro" id="IPR050123">
    <property type="entry name" value="Prok_molybdopt-oxidoreductase"/>
</dbReference>
<dbReference type="GO" id="GO:0016651">
    <property type="term" value="F:oxidoreductase activity, acting on NAD(P)H"/>
    <property type="evidence" value="ECO:0007669"/>
    <property type="project" value="InterPro"/>
</dbReference>
<dbReference type="PROSITE" id="PS00641">
    <property type="entry name" value="COMPLEX1_75K_1"/>
    <property type="match status" value="1"/>
</dbReference>
<evidence type="ECO:0000313" key="17">
    <source>
        <dbReference type="EMBL" id="BAV34351.1"/>
    </source>
</evidence>
<comment type="cofactor">
    <cofactor evidence="1 13">
        <name>[4Fe-4S] cluster</name>
        <dbReference type="ChEBI" id="CHEBI:49883"/>
    </cofactor>
</comment>
<dbReference type="EMBL" id="AP014879">
    <property type="protein sequence ID" value="BAV34351.1"/>
    <property type="molecule type" value="Genomic_DNA"/>
</dbReference>